<comment type="caution">
    <text evidence="2">The sequence shown here is derived from an EMBL/GenBank/DDBJ whole genome shotgun (WGS) entry which is preliminary data.</text>
</comment>
<dbReference type="GO" id="GO:0016787">
    <property type="term" value="F:hydrolase activity"/>
    <property type="evidence" value="ECO:0007669"/>
    <property type="project" value="UniProtKB-KW"/>
</dbReference>
<protein>
    <submittedName>
        <fullName evidence="2">Type III secretion cytoplasmic ATP synthase (YscN,SpaL,MxiB,HrcN,EscN)</fullName>
        <ecNumber evidence="2">3.6.3.14</ecNumber>
    </submittedName>
</protein>
<proteinExistence type="predicted"/>
<sequence length="40" mass="4395">MSTPEPLTGGVPYKRLGKPQATGTWEWSSTNKLSRANPCF</sequence>
<name>T2JX40_CROWT</name>
<keyword evidence="2" id="KW-0378">Hydrolase</keyword>
<feature type="region of interest" description="Disordered" evidence="1">
    <location>
        <begin position="1"/>
        <end position="40"/>
    </location>
</feature>
<dbReference type="Proteomes" id="UP000018130">
    <property type="component" value="Unassembled WGS sequence"/>
</dbReference>
<evidence type="ECO:0000256" key="1">
    <source>
        <dbReference type="SAM" id="MobiDB-lite"/>
    </source>
</evidence>
<dbReference type="EC" id="3.6.3.14" evidence="2"/>
<reference evidence="2 3" key="1">
    <citation type="submission" date="2013-01" db="EMBL/GenBank/DDBJ databases">
        <authorList>
            <person name="Bench S."/>
        </authorList>
    </citation>
    <scope>NUCLEOTIDE SEQUENCE [LARGE SCALE GENOMIC DNA]</scope>
    <source>
        <strain evidence="2 3">WH 0402</strain>
    </source>
</reference>
<evidence type="ECO:0000313" key="2">
    <source>
        <dbReference type="EMBL" id="CCQ69644.1"/>
    </source>
</evidence>
<dbReference type="EMBL" id="CAQN01001011">
    <property type="protein sequence ID" value="CCQ69644.1"/>
    <property type="molecule type" value="Genomic_DNA"/>
</dbReference>
<evidence type="ECO:0000313" key="3">
    <source>
        <dbReference type="Proteomes" id="UP000018130"/>
    </source>
</evidence>
<accession>T2JX40</accession>
<dbReference type="AlphaFoldDB" id="T2JX40"/>
<reference evidence="2 3" key="2">
    <citation type="submission" date="2013-09" db="EMBL/GenBank/DDBJ databases">
        <title>Whole genome comparison of six Crocosphaera watsonii strains with differing phenotypes.</title>
        <authorList>
            <person name="Bench S.R."/>
            <person name="Heller P."/>
            <person name="Frank I."/>
            <person name="Arciniega M."/>
            <person name="Shilova I.N."/>
            <person name="Zehr J.P."/>
        </authorList>
    </citation>
    <scope>NUCLEOTIDE SEQUENCE [LARGE SCALE GENOMIC DNA]</scope>
    <source>
        <strain evidence="2 3">WH 0402</strain>
    </source>
</reference>
<feature type="compositionally biased region" description="Polar residues" evidence="1">
    <location>
        <begin position="21"/>
        <end position="34"/>
    </location>
</feature>
<organism evidence="2 3">
    <name type="scientific">Crocosphaera watsonii WH 0402</name>
    <dbReference type="NCBI Taxonomy" id="1284629"/>
    <lineage>
        <taxon>Bacteria</taxon>
        <taxon>Bacillati</taxon>
        <taxon>Cyanobacteriota</taxon>
        <taxon>Cyanophyceae</taxon>
        <taxon>Oscillatoriophycideae</taxon>
        <taxon>Chroococcales</taxon>
        <taxon>Aphanothecaceae</taxon>
        <taxon>Crocosphaera</taxon>
    </lineage>
</organism>
<gene>
    <name evidence="2" type="ORF">CWATWH0402_2724</name>
</gene>